<organism evidence="3 4">
    <name type="scientific">Mesonia aestuariivivens</name>
    <dbReference type="NCBI Taxonomy" id="2796128"/>
    <lineage>
        <taxon>Bacteria</taxon>
        <taxon>Pseudomonadati</taxon>
        <taxon>Bacteroidota</taxon>
        <taxon>Flavobacteriia</taxon>
        <taxon>Flavobacteriales</taxon>
        <taxon>Flavobacteriaceae</taxon>
        <taxon>Mesonia</taxon>
    </lineage>
</organism>
<sequence length="187" mass="21324">MKIKGKTFVVTGGGGLGRALVLALLQKEANVAMLDINESAMEETLQLAKDYKTNLSKHIVNITDKEQVFALPEKIIKIHGAVDGVINNAGIIQPFVDVKELELQVVERIMNINFYGTLYMVKAFLPFFEKRPEAHIVNISNMGGFIPFPGQTYLQRLKSSRKTTYRRFVCRIKTHQYQWLLSYFLEL</sequence>
<dbReference type="RefSeq" id="WP_219040386.1">
    <property type="nucleotide sequence ID" value="NZ_JAHWDF010000009.1"/>
</dbReference>
<evidence type="ECO:0000256" key="2">
    <source>
        <dbReference type="ARBA" id="ARBA00023002"/>
    </source>
</evidence>
<dbReference type="CDD" id="cd05233">
    <property type="entry name" value="SDR_c"/>
    <property type="match status" value="1"/>
</dbReference>
<reference evidence="3 4" key="1">
    <citation type="submission" date="2021-07" db="EMBL/GenBank/DDBJ databases">
        <title>Mesonia aestuariivivens sp. nov., isolated from a tidal flat.</title>
        <authorList>
            <person name="Kim Y.-O."/>
            <person name="Yoon J.-H."/>
        </authorList>
    </citation>
    <scope>NUCLEOTIDE SEQUENCE [LARGE SCALE GENOMIC DNA]</scope>
    <source>
        <strain evidence="3 4">JHPTF-M18</strain>
    </source>
</reference>
<gene>
    <name evidence="3" type="ORF">KW502_09835</name>
</gene>
<evidence type="ECO:0000256" key="1">
    <source>
        <dbReference type="ARBA" id="ARBA00006484"/>
    </source>
</evidence>
<dbReference type="Pfam" id="PF00106">
    <property type="entry name" value="adh_short"/>
    <property type="match status" value="1"/>
</dbReference>
<protein>
    <submittedName>
        <fullName evidence="3">SDR family oxidoreductase</fullName>
    </submittedName>
</protein>
<evidence type="ECO:0000313" key="4">
    <source>
        <dbReference type="Proteomes" id="UP000719267"/>
    </source>
</evidence>
<name>A0ABS6W2M9_9FLAO</name>
<accession>A0ABS6W2M9</accession>
<dbReference type="InterPro" id="IPR002347">
    <property type="entry name" value="SDR_fam"/>
</dbReference>
<dbReference type="EMBL" id="JAHWDF010000009">
    <property type="protein sequence ID" value="MBW2962100.1"/>
    <property type="molecule type" value="Genomic_DNA"/>
</dbReference>
<comment type="caution">
    <text evidence="3">The sequence shown here is derived from an EMBL/GenBank/DDBJ whole genome shotgun (WGS) entry which is preliminary data.</text>
</comment>
<dbReference type="PANTHER" id="PTHR44196">
    <property type="entry name" value="DEHYDROGENASE/REDUCTASE SDR FAMILY MEMBER 7B"/>
    <property type="match status" value="1"/>
</dbReference>
<dbReference type="Proteomes" id="UP000719267">
    <property type="component" value="Unassembled WGS sequence"/>
</dbReference>
<comment type="similarity">
    <text evidence="1">Belongs to the short-chain dehydrogenases/reductases (SDR) family.</text>
</comment>
<dbReference type="PANTHER" id="PTHR44196:SF1">
    <property type="entry name" value="DEHYDROGENASE_REDUCTASE SDR FAMILY MEMBER 7B"/>
    <property type="match status" value="1"/>
</dbReference>
<evidence type="ECO:0000313" key="3">
    <source>
        <dbReference type="EMBL" id="MBW2962100.1"/>
    </source>
</evidence>
<keyword evidence="4" id="KW-1185">Reference proteome</keyword>
<proteinExistence type="inferred from homology"/>
<keyword evidence="2" id="KW-0560">Oxidoreductase</keyword>